<dbReference type="PROSITE" id="PS00675">
    <property type="entry name" value="SIGMA54_INTERACT_1"/>
    <property type="match status" value="1"/>
</dbReference>
<comment type="caution">
    <text evidence="4">The sequence shown here is derived from an EMBL/GenBank/DDBJ whole genome shotgun (WGS) entry which is preliminary data.</text>
</comment>
<sequence length="564" mass="65176">MKELNDIIATIGLKLGFKQIFLKKVAELKTKENEEIKGKESIEGLTNSQSLKANQEQVKTSSKKKDDQKGIIPVSFKSKEPASNNGRNIRRIMVIGETGSGKTTMLNSMMNYLFDVQFEDKFRYKLIFDEKNAKKSDQSQSQTAYVTPYFIELPKDKFDYDLNKITGDIKEYLESIESIHIVCFVIRASNGRLAVSQKYVFDCILKLFAQNIAENIFILFTFADGNKPVALSAVIDYNVKFAKYFKLNNSAFYNGFETDSKDNTLEDIDQEFTSMFWKLGMKSFEQLFIEVSRISPKSLTLTKEVLKERQALEVYVIRMKDRVTKGTSQLTELRQLIQAYADNEDIINSNKNYQISVQRLAFERVSLPSGVYSNICQNCNRTCHENCSTPNNSDKTGCFAMSNGYCTVCPGKCHWSHHSNLPFVYRRYVTTEVVTHNELKKNYVTATNNKRKLDQMIDAMTKEFSNIQQDVYEQINNIKKSLDRLNQIALRPNAAMLEDYLDIVIENEQHENKTGSQERVKQFQQIKEEQKYLARVLKGEYKPWEKELEDIRNRKVADIGLKLQ</sequence>
<evidence type="ECO:0000313" key="4">
    <source>
        <dbReference type="EMBL" id="ETO32881.1"/>
    </source>
</evidence>
<proteinExistence type="predicted"/>
<dbReference type="GO" id="GO:0005525">
    <property type="term" value="F:GTP binding"/>
    <property type="evidence" value="ECO:0007669"/>
    <property type="project" value="InterPro"/>
</dbReference>
<dbReference type="InterPro" id="IPR025662">
    <property type="entry name" value="Sigma_54_int_dom_ATP-bd_1"/>
</dbReference>
<name>X6P3Y3_RETFI</name>
<dbReference type="Proteomes" id="UP000023152">
    <property type="component" value="Unassembled WGS sequence"/>
</dbReference>
<gene>
    <name evidence="4" type="ORF">RFI_04239</name>
</gene>
<dbReference type="EMBL" id="ASPP01003854">
    <property type="protein sequence ID" value="ETO32881.1"/>
    <property type="molecule type" value="Genomic_DNA"/>
</dbReference>
<evidence type="ECO:0000256" key="1">
    <source>
        <dbReference type="ARBA" id="ARBA00022741"/>
    </source>
</evidence>
<evidence type="ECO:0000259" key="3">
    <source>
        <dbReference type="Pfam" id="PF04548"/>
    </source>
</evidence>
<evidence type="ECO:0000256" key="2">
    <source>
        <dbReference type="SAM" id="MobiDB-lite"/>
    </source>
</evidence>
<feature type="domain" description="AIG1-type G" evidence="3">
    <location>
        <begin position="90"/>
        <end position="228"/>
    </location>
</feature>
<reference evidence="4 5" key="1">
    <citation type="journal article" date="2013" name="Curr. Biol.">
        <title>The Genome of the Foraminiferan Reticulomyxa filosa.</title>
        <authorList>
            <person name="Glockner G."/>
            <person name="Hulsmann N."/>
            <person name="Schleicher M."/>
            <person name="Noegel A.A."/>
            <person name="Eichinger L."/>
            <person name="Gallinger C."/>
            <person name="Pawlowski J."/>
            <person name="Sierra R."/>
            <person name="Euteneuer U."/>
            <person name="Pillet L."/>
            <person name="Moustafa A."/>
            <person name="Platzer M."/>
            <person name="Groth M."/>
            <person name="Szafranski K."/>
            <person name="Schliwa M."/>
        </authorList>
    </citation>
    <scope>NUCLEOTIDE SEQUENCE [LARGE SCALE GENOMIC DNA]</scope>
</reference>
<keyword evidence="1" id="KW-0547">Nucleotide-binding</keyword>
<accession>X6P3Y3</accession>
<dbReference type="OrthoDB" id="8954335at2759"/>
<protein>
    <recommendedName>
        <fullName evidence="3">AIG1-type G domain-containing protein</fullName>
    </recommendedName>
</protein>
<dbReference type="InterPro" id="IPR027417">
    <property type="entry name" value="P-loop_NTPase"/>
</dbReference>
<feature type="region of interest" description="Disordered" evidence="2">
    <location>
        <begin position="36"/>
        <end position="83"/>
    </location>
</feature>
<dbReference type="SUPFAM" id="SSF52540">
    <property type="entry name" value="P-loop containing nucleoside triphosphate hydrolases"/>
    <property type="match status" value="1"/>
</dbReference>
<dbReference type="Gene3D" id="3.40.50.300">
    <property type="entry name" value="P-loop containing nucleotide triphosphate hydrolases"/>
    <property type="match status" value="1"/>
</dbReference>
<dbReference type="OMA" id="PRTEWIT"/>
<dbReference type="Pfam" id="PF04548">
    <property type="entry name" value="AIG1"/>
    <property type="match status" value="1"/>
</dbReference>
<evidence type="ECO:0000313" key="5">
    <source>
        <dbReference type="Proteomes" id="UP000023152"/>
    </source>
</evidence>
<dbReference type="AlphaFoldDB" id="X6P3Y3"/>
<organism evidence="4 5">
    <name type="scientific">Reticulomyxa filosa</name>
    <dbReference type="NCBI Taxonomy" id="46433"/>
    <lineage>
        <taxon>Eukaryota</taxon>
        <taxon>Sar</taxon>
        <taxon>Rhizaria</taxon>
        <taxon>Retaria</taxon>
        <taxon>Foraminifera</taxon>
        <taxon>Monothalamids</taxon>
        <taxon>Reticulomyxidae</taxon>
        <taxon>Reticulomyxa</taxon>
    </lineage>
</organism>
<keyword evidence="5" id="KW-1185">Reference proteome</keyword>
<feature type="compositionally biased region" description="Polar residues" evidence="2">
    <location>
        <begin position="44"/>
        <end position="60"/>
    </location>
</feature>
<dbReference type="PANTHER" id="PTHR32046">
    <property type="entry name" value="G DOMAIN-CONTAINING PROTEIN"/>
    <property type="match status" value="1"/>
</dbReference>
<dbReference type="InterPro" id="IPR006703">
    <property type="entry name" value="G_AIG1"/>
</dbReference>
<dbReference type="PANTHER" id="PTHR32046:SF14">
    <property type="match status" value="1"/>
</dbReference>